<reference evidence="18" key="1">
    <citation type="submission" date="2021-08" db="EMBL/GenBank/DDBJ databases">
        <authorList>
            <person name="Misof B."/>
            <person name="Oliver O."/>
            <person name="Podsiadlowski L."/>
            <person name="Donath A."/>
            <person name="Peters R."/>
            <person name="Mayer C."/>
            <person name="Rust J."/>
            <person name="Gunkel S."/>
            <person name="Lesny P."/>
            <person name="Martin S."/>
            <person name="Oeyen J.P."/>
            <person name="Petersen M."/>
            <person name="Panagiotis P."/>
            <person name="Wilbrandt J."/>
            <person name="Tanja T."/>
        </authorList>
    </citation>
    <scope>NUCLEOTIDE SEQUENCE</scope>
    <source>
        <strain evidence="18">GBR_01_08_01A</strain>
        <tissue evidence="18">Thorax + abdomen</tissue>
    </source>
</reference>
<dbReference type="SUPFAM" id="SSF51197">
    <property type="entry name" value="Clavaminate synthase-like"/>
    <property type="match status" value="1"/>
</dbReference>
<evidence type="ECO:0000256" key="8">
    <source>
        <dbReference type="ARBA" id="ARBA00023004"/>
    </source>
</evidence>
<dbReference type="GO" id="GO:0005730">
    <property type="term" value="C:nucleolus"/>
    <property type="evidence" value="ECO:0007669"/>
    <property type="project" value="TreeGrafter"/>
</dbReference>
<keyword evidence="6 15" id="KW-0223">Dioxygenase</keyword>
<comment type="cofactor">
    <cofactor evidence="15">
        <name>Fe(2+)</name>
        <dbReference type="ChEBI" id="CHEBI:29033"/>
    </cofactor>
    <text evidence="15">Binds 1 Fe(2+) ion per subunit.</text>
</comment>
<dbReference type="GO" id="GO:0010468">
    <property type="term" value="P:regulation of gene expression"/>
    <property type="evidence" value="ECO:0007669"/>
    <property type="project" value="UniProtKB-ARBA"/>
</dbReference>
<reference evidence="18" key="2">
    <citation type="journal article" date="2023" name="Commun. Biol.">
        <title>Intrasexual cuticular hydrocarbon dimorphism in a wasp sheds light on hydrocarbon biosynthesis genes in Hymenoptera.</title>
        <authorList>
            <person name="Moris V.C."/>
            <person name="Podsiadlowski L."/>
            <person name="Martin S."/>
            <person name="Oeyen J.P."/>
            <person name="Donath A."/>
            <person name="Petersen M."/>
            <person name="Wilbrandt J."/>
            <person name="Misof B."/>
            <person name="Liedtke D."/>
            <person name="Thamm M."/>
            <person name="Scheiner R."/>
            <person name="Schmitt T."/>
            <person name="Niehuis O."/>
        </authorList>
    </citation>
    <scope>NUCLEOTIDE SEQUENCE</scope>
    <source>
        <strain evidence="18">GBR_01_08_01A</strain>
    </source>
</reference>
<evidence type="ECO:0000256" key="1">
    <source>
        <dbReference type="ARBA" id="ARBA00004123"/>
    </source>
</evidence>
<evidence type="ECO:0000313" key="18">
    <source>
        <dbReference type="EMBL" id="KAK2582279.1"/>
    </source>
</evidence>
<dbReference type="Pfam" id="PF08598">
    <property type="entry name" value="Sds3"/>
    <property type="match status" value="1"/>
</dbReference>
<dbReference type="InterPro" id="IPR049043">
    <property type="entry name" value="WHD_RIOX1"/>
</dbReference>
<evidence type="ECO:0000256" key="9">
    <source>
        <dbReference type="ARBA" id="ARBA00023015"/>
    </source>
</evidence>
<dbReference type="FunFam" id="1.10.10.1500:FF:000001">
    <property type="entry name" value="ribosomal oxygenase 1 isoform X1"/>
    <property type="match status" value="1"/>
</dbReference>
<feature type="compositionally biased region" description="Acidic residues" evidence="16">
    <location>
        <begin position="59"/>
        <end position="68"/>
    </location>
</feature>
<feature type="domain" description="JmjC" evidence="17">
    <location>
        <begin position="528"/>
        <end position="673"/>
    </location>
</feature>
<evidence type="ECO:0000256" key="5">
    <source>
        <dbReference type="ARBA" id="ARBA00022853"/>
    </source>
</evidence>
<dbReference type="GO" id="GO:0005506">
    <property type="term" value="F:iron ion binding"/>
    <property type="evidence" value="ECO:0007669"/>
    <property type="project" value="UniProtKB-UniRule"/>
</dbReference>
<comment type="similarity">
    <text evidence="2">Belongs to the ROX family. NO66 subfamily.</text>
</comment>
<dbReference type="InterPro" id="IPR003347">
    <property type="entry name" value="JmjC_dom"/>
</dbReference>
<dbReference type="Pfam" id="PF08007">
    <property type="entry name" value="JmjC_2"/>
    <property type="match status" value="1"/>
</dbReference>
<dbReference type="GO" id="GO:0045471">
    <property type="term" value="P:response to ethanol"/>
    <property type="evidence" value="ECO:0007669"/>
    <property type="project" value="UniProtKB-ARBA"/>
</dbReference>
<dbReference type="Gene3D" id="1.20.5.1500">
    <property type="match status" value="1"/>
</dbReference>
<name>A0AAD9RM44_9HYME</name>
<dbReference type="FunFam" id="3.90.930.40:FF:000001">
    <property type="entry name" value="ribosomal oxygenase 1 isoform X1"/>
    <property type="match status" value="1"/>
</dbReference>
<evidence type="ECO:0000256" key="7">
    <source>
        <dbReference type="ARBA" id="ARBA00023002"/>
    </source>
</evidence>
<evidence type="ECO:0000313" key="19">
    <source>
        <dbReference type="Proteomes" id="UP001258017"/>
    </source>
</evidence>
<dbReference type="SMART" id="SM00558">
    <property type="entry name" value="JmjC"/>
    <property type="match status" value="1"/>
</dbReference>
<keyword evidence="8 15" id="KW-0408">Iron</keyword>
<dbReference type="GO" id="GO:0140680">
    <property type="term" value="F:histone H3K36me/H3K36me2 demethylase activity"/>
    <property type="evidence" value="ECO:0007669"/>
    <property type="project" value="UniProtKB-EC"/>
</dbReference>
<proteinExistence type="inferred from homology"/>
<dbReference type="AlphaFoldDB" id="A0AAD9RM44"/>
<accession>A0AAD9RM44</accession>
<dbReference type="Pfam" id="PF21233">
    <property type="entry name" value="WHD_RIOX1"/>
    <property type="match status" value="1"/>
</dbReference>
<gene>
    <name evidence="18" type="ORF">KPH14_004622</name>
</gene>
<dbReference type="GO" id="GO:0005654">
    <property type="term" value="C:nucleoplasm"/>
    <property type="evidence" value="ECO:0007669"/>
    <property type="project" value="UniProtKB-ARBA"/>
</dbReference>
<dbReference type="EC" id="1.14.11.27" evidence="15"/>
<evidence type="ECO:0000256" key="12">
    <source>
        <dbReference type="ARBA" id="ARBA00025670"/>
    </source>
</evidence>
<dbReference type="Gene3D" id="1.10.10.1500">
    <property type="entry name" value="JmjC domain-containing ribosomal oxygenase (ROX), dimer domain"/>
    <property type="match status" value="1"/>
</dbReference>
<comment type="caution">
    <text evidence="18">The sequence shown here is derived from an EMBL/GenBank/DDBJ whole genome shotgun (WGS) entry which is preliminary data.</text>
</comment>
<evidence type="ECO:0000256" key="3">
    <source>
        <dbReference type="ARBA" id="ARBA00022491"/>
    </source>
</evidence>
<sequence>MFSLSLYVKALGTQQLTKAPMPSVKDESEPEGEEMSHDSNDSNQSSASCDSSAEHSDSDDSSEMDEDECERRRNECLENLVDLERQFTLLKEQLYRERITQVDTKLGEVRVGKSEEYLIPLERLKENMKTKTEVAGILKQYRLQNIQNKFMAEEQAALQNFESEKELIWDCIHNDLQEKIRRLEEDRNNVDIHADLWLNTTGRRRRNHTERRRAVSVAGPYIVYMLNDADILEDWALIKKSLIAKTNKMFAKSEPISAFAAYAMKRKTSEPSIQSKKLKKKHVKVQEKHSDKVINKQKKVQPLSVHKNNKLKSDTKSVPKTNVPLVKENVNTKKLNGLVTTKHKKSMHKTNKNMKKKKLLLVNNSLSNDADIIFENSLSETNNNLQVNQIQEGKKTKKNKKGKKLSKKTKSHVIKNYDASCTIVDENSLQDPAMKSRMLFEWLIHPLKLDEFFENNWEKTPVHIKRQSPRYYKLLMSTPLLDKILREHYILFTKNIDITSYSNGIRETHNPPGRAVPSVVWDYYLNGCSVRMLNPQTFIPKLHTLNATLQEFFGCFVGANSYLTPPDSQGFAPHYDDIEAFILQIEGKKRWRLYRPQKDNDYLPRYSSKDFDQSEIGEPILDTVVQAGDLLYLPRGTIHQGETVDNAHSLHITLSVYQKNSWGDFLEKLIPHALQEAITNNSQFREGLPLDYLKYTGFVNSTNKSEHRESFKEKIRHLFNRLIEYVDIDKAADEMAKNYMHDFLPPVLTDYEQECSVAQDGERMTGEGIVENRVEIEPDTKIRLLRSHCIRLVEESDAFRIYYSCENSKEYHEYEPQFLELGEEFIPAVKEIIHRYPEFIRVEDLPISGEDDKIQIAKDLWEKGIIITEEPLATLE</sequence>
<evidence type="ECO:0000256" key="4">
    <source>
        <dbReference type="ARBA" id="ARBA00022723"/>
    </source>
</evidence>
<dbReference type="FunFam" id="2.60.120.650:FF:000013">
    <property type="entry name" value="Ribosomal oxygenase 1"/>
    <property type="match status" value="1"/>
</dbReference>
<comment type="function">
    <text evidence="12">Oxygenase that can act as both a histone lysine demethylase and a ribosomal histidine hydroxylase. Specifically demethylates 'Lys-4' (H3K4me) and 'Lys-36' (H3K36me) of histone H3, thereby playing a central role in histone code.</text>
</comment>
<dbReference type="PROSITE" id="PS51184">
    <property type="entry name" value="JMJC"/>
    <property type="match status" value="1"/>
</dbReference>
<evidence type="ECO:0000256" key="11">
    <source>
        <dbReference type="ARBA" id="ARBA00023242"/>
    </source>
</evidence>
<keyword evidence="3" id="KW-0678">Repressor</keyword>
<dbReference type="Proteomes" id="UP001258017">
    <property type="component" value="Unassembled WGS sequence"/>
</dbReference>
<dbReference type="PANTHER" id="PTHR13096">
    <property type="entry name" value="MINA53 MYC INDUCED NUCLEAR ANTIGEN"/>
    <property type="match status" value="1"/>
</dbReference>
<evidence type="ECO:0000256" key="13">
    <source>
        <dbReference type="ARBA" id="ARBA00038256"/>
    </source>
</evidence>
<evidence type="ECO:0000256" key="16">
    <source>
        <dbReference type="SAM" id="MobiDB-lite"/>
    </source>
</evidence>
<dbReference type="GO" id="GO:0032453">
    <property type="term" value="F:histone H3K4 demethylase activity"/>
    <property type="evidence" value="ECO:0007669"/>
    <property type="project" value="TreeGrafter"/>
</dbReference>
<dbReference type="Gene3D" id="2.60.120.650">
    <property type="entry name" value="Cupin"/>
    <property type="match status" value="1"/>
</dbReference>
<comment type="catalytic activity">
    <reaction evidence="14 15">
        <text>N(6),N(6)-dimethyl-L-lysyl(36)-[histone H3] + 2 2-oxoglutarate + 2 O2 = L-lysyl(36)-[histone H3] + 2 formaldehyde + 2 succinate + 2 CO2</text>
        <dbReference type="Rhea" id="RHEA:42032"/>
        <dbReference type="Rhea" id="RHEA-COMP:9785"/>
        <dbReference type="Rhea" id="RHEA-COMP:9787"/>
        <dbReference type="ChEBI" id="CHEBI:15379"/>
        <dbReference type="ChEBI" id="CHEBI:16526"/>
        <dbReference type="ChEBI" id="CHEBI:16810"/>
        <dbReference type="ChEBI" id="CHEBI:16842"/>
        <dbReference type="ChEBI" id="CHEBI:29969"/>
        <dbReference type="ChEBI" id="CHEBI:30031"/>
        <dbReference type="ChEBI" id="CHEBI:61976"/>
        <dbReference type="EC" id="1.14.11.27"/>
    </reaction>
</comment>
<evidence type="ECO:0000256" key="15">
    <source>
        <dbReference type="RuleBase" id="RU366061"/>
    </source>
</evidence>
<dbReference type="Gene3D" id="3.90.930.40">
    <property type="match status" value="1"/>
</dbReference>
<feature type="compositionally biased region" description="Low complexity" evidence="16">
    <location>
        <begin position="41"/>
        <end position="51"/>
    </location>
</feature>
<dbReference type="InterPro" id="IPR013907">
    <property type="entry name" value="Sds3"/>
</dbReference>
<dbReference type="PANTHER" id="PTHR13096:SF8">
    <property type="entry name" value="RIBOSOMAL OXYGENASE 1"/>
    <property type="match status" value="1"/>
</dbReference>
<keyword evidence="9 15" id="KW-0805">Transcription regulation</keyword>
<evidence type="ECO:0000256" key="2">
    <source>
        <dbReference type="ARBA" id="ARBA00010309"/>
    </source>
</evidence>
<protein>
    <recommendedName>
        <fullName evidence="15">Bifunctional lysine-specific demethylase and histidyl-hydroxylase</fullName>
        <ecNumber evidence="15">1.14.11.27</ecNumber>
    </recommendedName>
</protein>
<keyword evidence="10 15" id="KW-0804">Transcription</keyword>
<keyword evidence="19" id="KW-1185">Reference proteome</keyword>
<keyword evidence="4 15" id="KW-0479">Metal-binding</keyword>
<keyword evidence="11 15" id="KW-0539">Nucleus</keyword>
<evidence type="ECO:0000256" key="6">
    <source>
        <dbReference type="ARBA" id="ARBA00022964"/>
    </source>
</evidence>
<dbReference type="EMBL" id="JAIFRP010000031">
    <property type="protein sequence ID" value="KAK2582279.1"/>
    <property type="molecule type" value="Genomic_DNA"/>
</dbReference>
<evidence type="ECO:0000256" key="14">
    <source>
        <dbReference type="ARBA" id="ARBA00047915"/>
    </source>
</evidence>
<comment type="similarity">
    <text evidence="13">Belongs to the BRMS1 family.</text>
</comment>
<keyword evidence="5" id="KW-0156">Chromatin regulator</keyword>
<dbReference type="SMART" id="SM01401">
    <property type="entry name" value="Sds3"/>
    <property type="match status" value="1"/>
</dbReference>
<comment type="subcellular location">
    <subcellularLocation>
        <location evidence="1 15">Nucleus</location>
    </subcellularLocation>
</comment>
<feature type="region of interest" description="Disordered" evidence="16">
    <location>
        <begin position="13"/>
        <end position="70"/>
    </location>
</feature>
<evidence type="ECO:0000256" key="10">
    <source>
        <dbReference type="ARBA" id="ARBA00023163"/>
    </source>
</evidence>
<organism evidence="18 19">
    <name type="scientific">Odynerus spinipes</name>
    <dbReference type="NCBI Taxonomy" id="1348599"/>
    <lineage>
        <taxon>Eukaryota</taxon>
        <taxon>Metazoa</taxon>
        <taxon>Ecdysozoa</taxon>
        <taxon>Arthropoda</taxon>
        <taxon>Hexapoda</taxon>
        <taxon>Insecta</taxon>
        <taxon>Pterygota</taxon>
        <taxon>Neoptera</taxon>
        <taxon>Endopterygota</taxon>
        <taxon>Hymenoptera</taxon>
        <taxon>Apocrita</taxon>
        <taxon>Aculeata</taxon>
        <taxon>Vespoidea</taxon>
        <taxon>Vespidae</taxon>
        <taxon>Eumeninae</taxon>
        <taxon>Odynerus</taxon>
    </lineage>
</organism>
<keyword evidence="7 15" id="KW-0560">Oxidoreductase</keyword>
<evidence type="ECO:0000259" key="17">
    <source>
        <dbReference type="PROSITE" id="PS51184"/>
    </source>
</evidence>
<dbReference type="FunFam" id="1.20.5.1500:FF:000002">
    <property type="entry name" value="breast cancer metastasis-suppressor 1-like protein-A"/>
    <property type="match status" value="1"/>
</dbReference>
<dbReference type="InterPro" id="IPR039994">
    <property type="entry name" value="NO66-like"/>
</dbReference>